<dbReference type="PANTHER" id="PTHR13016:SF0">
    <property type="entry name" value="AMME SYNDROME CANDIDATE GENE 1 PROTEIN"/>
    <property type="match status" value="1"/>
</dbReference>
<feature type="domain" description="AMMECR1" evidence="2">
    <location>
        <begin position="125"/>
        <end position="316"/>
    </location>
</feature>
<dbReference type="OrthoDB" id="24630at2759"/>
<feature type="region of interest" description="Disordered" evidence="1">
    <location>
        <begin position="47"/>
        <end position="136"/>
    </location>
</feature>
<protein>
    <recommendedName>
        <fullName evidence="2">AMMECR1 domain-containing protein</fullName>
    </recommendedName>
</protein>
<sequence length="363" mass="39251">MASPAQCFYCFECLSASFKGIEPPSLAVVEDLWEAFESPKDLAFRSDFQDSADHLENGEGVANGDRSEAQDDDSEESDDEAGITTPPQKVQLPSISRLQGDSSSHSSSTSTPSALSNSSSRSALTSASSTTSISPRASSLFSRSKGTAASFSTDTADVTYPLFVTWNTLSSNGHKSLRGCIGTFEPQELAAGLKSYALTSAFGDTRFPPIPSSLLPSLSCSLTLLSSFETCSHALDWTLGTHGLRISFIYRGRRFGATYLPDVAVEQGWTKEETVESLMRKAGWDGYSSSSSGGRVARRFLRGSVNSSSSANNTTGKPWEDVSEFKTIRYQGLKASAAFAEWQEWRKWVESSSNRRELLESGV</sequence>
<dbReference type="Pfam" id="PF01871">
    <property type="entry name" value="AMMECR1"/>
    <property type="match status" value="1"/>
</dbReference>
<dbReference type="InterPro" id="IPR023473">
    <property type="entry name" value="AMMECR1"/>
</dbReference>
<evidence type="ECO:0000256" key="1">
    <source>
        <dbReference type="SAM" id="MobiDB-lite"/>
    </source>
</evidence>
<gene>
    <name evidence="3" type="ORF">EMCG_05365</name>
</gene>
<name>A0A0G2J688_9EURO</name>
<dbReference type="PROSITE" id="PS51112">
    <property type="entry name" value="AMMECR1"/>
    <property type="match status" value="1"/>
</dbReference>
<dbReference type="VEuPathDB" id="FungiDB:EMCG_05365"/>
<proteinExistence type="predicted"/>
<feature type="compositionally biased region" description="Acidic residues" evidence="1">
    <location>
        <begin position="70"/>
        <end position="81"/>
    </location>
</feature>
<feature type="compositionally biased region" description="Low complexity" evidence="1">
    <location>
        <begin position="102"/>
        <end position="136"/>
    </location>
</feature>
<accession>A0A0G2J688</accession>
<feature type="compositionally biased region" description="Polar residues" evidence="1">
    <location>
        <begin position="85"/>
        <end position="101"/>
    </location>
</feature>
<organism evidence="3 4">
    <name type="scientific">[Emmonsia] crescens</name>
    <dbReference type="NCBI Taxonomy" id="73230"/>
    <lineage>
        <taxon>Eukaryota</taxon>
        <taxon>Fungi</taxon>
        <taxon>Dikarya</taxon>
        <taxon>Ascomycota</taxon>
        <taxon>Pezizomycotina</taxon>
        <taxon>Eurotiomycetes</taxon>
        <taxon>Eurotiomycetidae</taxon>
        <taxon>Onygenales</taxon>
        <taxon>Ajellomycetaceae</taxon>
        <taxon>Emergomyces</taxon>
    </lineage>
</organism>
<evidence type="ECO:0000313" key="3">
    <source>
        <dbReference type="EMBL" id="KKZ59836.1"/>
    </source>
</evidence>
<dbReference type="AlphaFoldDB" id="A0A0G2J688"/>
<evidence type="ECO:0000313" key="4">
    <source>
        <dbReference type="Proteomes" id="UP000034164"/>
    </source>
</evidence>
<dbReference type="InterPro" id="IPR027485">
    <property type="entry name" value="AMMECR1_N"/>
</dbReference>
<dbReference type="EMBL" id="LCZI01001656">
    <property type="protein sequence ID" value="KKZ59836.1"/>
    <property type="molecule type" value="Genomic_DNA"/>
</dbReference>
<feature type="compositionally biased region" description="Basic and acidic residues" evidence="1">
    <location>
        <begin position="47"/>
        <end position="57"/>
    </location>
</feature>
<dbReference type="PANTHER" id="PTHR13016">
    <property type="entry name" value="AMMECR1 HOMOLOG"/>
    <property type="match status" value="1"/>
</dbReference>
<dbReference type="NCBIfam" id="TIGR00296">
    <property type="entry name" value="TIGR00296 family protein"/>
    <property type="match status" value="1"/>
</dbReference>
<dbReference type="SUPFAM" id="SSF143447">
    <property type="entry name" value="AMMECR1-like"/>
    <property type="match status" value="1"/>
</dbReference>
<reference evidence="4" key="1">
    <citation type="journal article" date="2015" name="PLoS Genet.">
        <title>The dynamic genome and transcriptome of the human fungal pathogen Blastomyces and close relative Emmonsia.</title>
        <authorList>
            <person name="Munoz J.F."/>
            <person name="Gauthier G.M."/>
            <person name="Desjardins C.A."/>
            <person name="Gallo J.E."/>
            <person name="Holder J."/>
            <person name="Sullivan T.D."/>
            <person name="Marty A.J."/>
            <person name="Carmen J.C."/>
            <person name="Chen Z."/>
            <person name="Ding L."/>
            <person name="Gujja S."/>
            <person name="Magrini V."/>
            <person name="Misas E."/>
            <person name="Mitreva M."/>
            <person name="Priest M."/>
            <person name="Saif S."/>
            <person name="Whiston E.A."/>
            <person name="Young S."/>
            <person name="Zeng Q."/>
            <person name="Goldman W.E."/>
            <person name="Mardis E.R."/>
            <person name="Taylor J.W."/>
            <person name="McEwen J.G."/>
            <person name="Clay O.K."/>
            <person name="Klein B.S."/>
            <person name="Cuomo C.A."/>
        </authorList>
    </citation>
    <scope>NUCLEOTIDE SEQUENCE [LARGE SCALE GENOMIC DNA]</scope>
    <source>
        <strain evidence="4">UAMH 3008</strain>
    </source>
</reference>
<comment type="caution">
    <text evidence="3">The sequence shown here is derived from an EMBL/GenBank/DDBJ whole genome shotgun (WGS) entry which is preliminary data.</text>
</comment>
<evidence type="ECO:0000259" key="2">
    <source>
        <dbReference type="PROSITE" id="PS51112"/>
    </source>
</evidence>
<dbReference type="Gene3D" id="3.30.700.20">
    <property type="entry name" value="Hypothetical protein ph0010, domain 1"/>
    <property type="match status" value="1"/>
</dbReference>
<dbReference type="InterPro" id="IPR002733">
    <property type="entry name" value="AMMECR1_domain"/>
</dbReference>
<dbReference type="Proteomes" id="UP000034164">
    <property type="component" value="Unassembled WGS sequence"/>
</dbReference>
<dbReference type="InterPro" id="IPR036071">
    <property type="entry name" value="AMMECR1_dom_sf"/>
</dbReference>